<dbReference type="InterPro" id="IPR052894">
    <property type="entry name" value="AsmA-related"/>
</dbReference>
<accession>A0A1G8ZXY9</accession>
<dbReference type="Proteomes" id="UP000198629">
    <property type="component" value="Unassembled WGS sequence"/>
</dbReference>
<feature type="region of interest" description="Disordered" evidence="1">
    <location>
        <begin position="572"/>
        <end position="599"/>
    </location>
</feature>
<sequence length="1230" mass="133094">MPNRLTSLLIALRQSLLARIIAGLIVFYFLFAWLAVNPLAKWLLPWVAETRLASKASVEKVVFDPFQLTATIDHFALTEKSGAPLASFDKLVVDLEFSGLLHWAWKLKQVALTAPQVNVHVSKQGKLNWADFIAKLNEDPSPPSPDLPRVIVDNIDIRQGDIEYKDDHHPTPLQASLKPLDFELDGFSTLPQDRGDYLIAAKLPYQGGTLKWKGDFGVNPLASKGSLAIEGLQIAKVMQWVNAQSLPFQAESGTFSSQFKYDFSLPNQQPKLLLADARLALNAVGGKLAQGDHLALNQLELLIKQLVLEQQPHTVVTTQAITLNLDQLKLQKPQADFSLASASLSLPRVNFSTKETVQVAFDALNVQLNQLQLHHQQRTLFQLPQLTVEQVGLDLAERQASISKIALADGQLSATSQANGLLDWQQVFATPAPQADSNTADTTATAPPAAAEKESSPFHVTIGEIALSHWQLAYLDQQFAKPLQASVADFNLHLALDQQAGLQLSNIQVDANKLTVQSDKKPVAQLASLALTDGSVVLDTQKASLGTIQLSGLKTSVIRQADQRLNWQAMLSPANSKNTPPSSGQHKEETRTAASPAAAKRPAWEFGLKRFALQHADIHIEDQTTATPMQLDVTEGRVEVAGLSQNMARPLPVKAGFKVKQGGQFNAQGKLSPAPFATSMQLSLVDLSLKPFAPYIQQVAMLNLQDGSASTQGKLQQTAKGSTTFDGGFSVSRLSLVEESSQEPFMRWEKLQGDGLALSLAPNRLQLNTLTLTKPQTKFIIHPDRSLNITKVLRSNKPAENTAGTETSASTPVATATSSTDTNTAAATDTNSSDFPVAIDTVRINDAELEFADLSLPQPFGTHIHSLGGVINGISSNPAATAQVELDGKVDDYGSARIRGALQPFKTTEFTDIKLAFTNLEMNRLTPYSGKFAGRKIESGKLSVDLEYKIKQRKLAGENKFVIQKLTLGEKVDSKDAANLPLDLAIAIMEDSDGVIDLDLPISGSLDDPKFSYGSILWKAFTNVMTKIVTAPFSALGKLFGSSEKLEAIVFDPGKSAIAPPELEKLHAVSTALGKRQQLKLGIVPGYDTAADTRAIQELTLRAQVAEEMGARPESGQAAGPIDLNNPKVQSAIQALHDRLTNKGLLKRLAAKLEKAPAGFYEQAQEALTTSIQVSEADLQTLAKTRAQAIAKALQEANVSPERVEIVAPVTVKADHEHVPSKLTLGVIKH</sequence>
<dbReference type="PANTHER" id="PTHR30441">
    <property type="entry name" value="DUF748 DOMAIN-CONTAINING PROTEIN"/>
    <property type="match status" value="1"/>
</dbReference>
<evidence type="ECO:0000313" key="4">
    <source>
        <dbReference type="Proteomes" id="UP000198629"/>
    </source>
</evidence>
<feature type="region of interest" description="Disordered" evidence="1">
    <location>
        <begin position="794"/>
        <end position="832"/>
    </location>
</feature>
<feature type="compositionally biased region" description="Low complexity" evidence="1">
    <location>
        <begin position="439"/>
        <end position="450"/>
    </location>
</feature>
<evidence type="ECO:0000256" key="2">
    <source>
        <dbReference type="SAM" id="Phobius"/>
    </source>
</evidence>
<feature type="compositionally biased region" description="Polar residues" evidence="1">
    <location>
        <begin position="573"/>
        <end position="584"/>
    </location>
</feature>
<feature type="transmembrane region" description="Helical" evidence="2">
    <location>
        <begin position="16"/>
        <end position="36"/>
    </location>
</feature>
<name>A0A1G8ZXY9_9PROT</name>
<dbReference type="EMBL" id="FNFX01000001">
    <property type="protein sequence ID" value="SDK19807.1"/>
    <property type="molecule type" value="Genomic_DNA"/>
</dbReference>
<dbReference type="RefSeq" id="WP_091469562.1">
    <property type="nucleotide sequence ID" value="NZ_FNFX01000001.1"/>
</dbReference>
<dbReference type="OrthoDB" id="9757969at2"/>
<dbReference type="STRING" id="492660.SAMN05192566_0577"/>
<dbReference type="GO" id="GO:0005886">
    <property type="term" value="C:plasma membrane"/>
    <property type="evidence" value="ECO:0007669"/>
    <property type="project" value="TreeGrafter"/>
</dbReference>
<proteinExistence type="predicted"/>
<keyword evidence="2" id="KW-0812">Transmembrane</keyword>
<feature type="region of interest" description="Disordered" evidence="1">
    <location>
        <begin position="432"/>
        <end position="455"/>
    </location>
</feature>
<feature type="compositionally biased region" description="Low complexity" evidence="1">
    <location>
        <begin position="805"/>
        <end position="832"/>
    </location>
</feature>
<keyword evidence="2" id="KW-1133">Transmembrane helix</keyword>
<organism evidence="3 4">
    <name type="scientific">Methylophilus rhizosphaerae</name>
    <dbReference type="NCBI Taxonomy" id="492660"/>
    <lineage>
        <taxon>Bacteria</taxon>
        <taxon>Pseudomonadati</taxon>
        <taxon>Pseudomonadota</taxon>
        <taxon>Betaproteobacteria</taxon>
        <taxon>Nitrosomonadales</taxon>
        <taxon>Methylophilaceae</taxon>
        <taxon>Methylophilus</taxon>
    </lineage>
</organism>
<reference evidence="4" key="1">
    <citation type="submission" date="2016-10" db="EMBL/GenBank/DDBJ databases">
        <authorList>
            <person name="Varghese N."/>
            <person name="Submissions S."/>
        </authorList>
    </citation>
    <scope>NUCLEOTIDE SEQUENCE [LARGE SCALE GENOMIC DNA]</scope>
    <source>
        <strain evidence="4">CBMB127</strain>
    </source>
</reference>
<evidence type="ECO:0000313" key="3">
    <source>
        <dbReference type="EMBL" id="SDK19807.1"/>
    </source>
</evidence>
<gene>
    <name evidence="3" type="ORF">SAMN05192566_0577</name>
</gene>
<protein>
    <recommendedName>
        <fullName evidence="5">DUF748 domain-containing protein</fullName>
    </recommendedName>
</protein>
<dbReference type="PANTHER" id="PTHR30441:SF8">
    <property type="entry name" value="DUF748 DOMAIN-CONTAINING PROTEIN"/>
    <property type="match status" value="1"/>
</dbReference>
<keyword evidence="2" id="KW-0472">Membrane</keyword>
<evidence type="ECO:0008006" key="5">
    <source>
        <dbReference type="Google" id="ProtNLM"/>
    </source>
</evidence>
<keyword evidence="4" id="KW-1185">Reference proteome</keyword>
<evidence type="ECO:0000256" key="1">
    <source>
        <dbReference type="SAM" id="MobiDB-lite"/>
    </source>
</evidence>
<dbReference type="AlphaFoldDB" id="A0A1G8ZXY9"/>
<dbReference type="Pfam" id="PF05359">
    <property type="entry name" value="DUF748"/>
    <property type="match status" value="1"/>
</dbReference>
<dbReference type="InterPro" id="IPR008023">
    <property type="entry name" value="DUF748"/>
</dbReference>
<dbReference type="GO" id="GO:0090313">
    <property type="term" value="P:regulation of protein targeting to membrane"/>
    <property type="evidence" value="ECO:0007669"/>
    <property type="project" value="TreeGrafter"/>
</dbReference>